<organism evidence="1 2">
    <name type="scientific">Dreissena polymorpha</name>
    <name type="common">Zebra mussel</name>
    <name type="synonym">Mytilus polymorpha</name>
    <dbReference type="NCBI Taxonomy" id="45954"/>
    <lineage>
        <taxon>Eukaryota</taxon>
        <taxon>Metazoa</taxon>
        <taxon>Spiralia</taxon>
        <taxon>Lophotrochozoa</taxon>
        <taxon>Mollusca</taxon>
        <taxon>Bivalvia</taxon>
        <taxon>Autobranchia</taxon>
        <taxon>Heteroconchia</taxon>
        <taxon>Euheterodonta</taxon>
        <taxon>Imparidentia</taxon>
        <taxon>Neoheterodontei</taxon>
        <taxon>Myida</taxon>
        <taxon>Dreissenoidea</taxon>
        <taxon>Dreissenidae</taxon>
        <taxon>Dreissena</taxon>
    </lineage>
</organism>
<gene>
    <name evidence="1" type="ORF">DPMN_007467</name>
</gene>
<dbReference type="EMBL" id="JAIWYP010000001">
    <property type="protein sequence ID" value="KAH3883509.1"/>
    <property type="molecule type" value="Genomic_DNA"/>
</dbReference>
<dbReference type="Proteomes" id="UP000828390">
    <property type="component" value="Unassembled WGS sequence"/>
</dbReference>
<reference evidence="1" key="2">
    <citation type="submission" date="2020-11" db="EMBL/GenBank/DDBJ databases">
        <authorList>
            <person name="McCartney M.A."/>
            <person name="Auch B."/>
            <person name="Kono T."/>
            <person name="Mallez S."/>
            <person name="Becker A."/>
            <person name="Gohl D.M."/>
            <person name="Silverstein K.A.T."/>
            <person name="Koren S."/>
            <person name="Bechman K.B."/>
            <person name="Herman A."/>
            <person name="Abrahante J.E."/>
            <person name="Garbe J."/>
        </authorList>
    </citation>
    <scope>NUCLEOTIDE SEQUENCE</scope>
    <source>
        <strain evidence="1">Duluth1</strain>
        <tissue evidence="1">Whole animal</tissue>
    </source>
</reference>
<proteinExistence type="predicted"/>
<name>A0A9D4MXE9_DREPO</name>
<protein>
    <submittedName>
        <fullName evidence="1">Uncharacterized protein</fullName>
    </submittedName>
</protein>
<evidence type="ECO:0000313" key="1">
    <source>
        <dbReference type="EMBL" id="KAH3883509.1"/>
    </source>
</evidence>
<evidence type="ECO:0000313" key="2">
    <source>
        <dbReference type="Proteomes" id="UP000828390"/>
    </source>
</evidence>
<comment type="caution">
    <text evidence="1">The sequence shown here is derived from an EMBL/GenBank/DDBJ whole genome shotgun (WGS) entry which is preliminary data.</text>
</comment>
<accession>A0A9D4MXE9</accession>
<sequence>MDSRDHPKLRRSVSLVGPNGVPIKELGMGVFRHEVGPVTLEREAVVADIEDDVLLGYDVLGSRDNGPVDILLSRNVLVLNGVEIPCVIKATNETARKVWVADDKTAPGGANIVWDVYVERQEDGEKQVGN</sequence>
<keyword evidence="2" id="KW-1185">Reference proteome</keyword>
<reference evidence="1" key="1">
    <citation type="journal article" date="2019" name="bioRxiv">
        <title>The Genome of the Zebra Mussel, Dreissena polymorpha: A Resource for Invasive Species Research.</title>
        <authorList>
            <person name="McCartney M.A."/>
            <person name="Auch B."/>
            <person name="Kono T."/>
            <person name="Mallez S."/>
            <person name="Zhang Y."/>
            <person name="Obille A."/>
            <person name="Becker A."/>
            <person name="Abrahante J.E."/>
            <person name="Garbe J."/>
            <person name="Badalamenti J.P."/>
            <person name="Herman A."/>
            <person name="Mangelson H."/>
            <person name="Liachko I."/>
            <person name="Sullivan S."/>
            <person name="Sone E.D."/>
            <person name="Koren S."/>
            <person name="Silverstein K.A.T."/>
            <person name="Beckman K.B."/>
            <person name="Gohl D.M."/>
        </authorList>
    </citation>
    <scope>NUCLEOTIDE SEQUENCE</scope>
    <source>
        <strain evidence="1">Duluth1</strain>
        <tissue evidence="1">Whole animal</tissue>
    </source>
</reference>
<dbReference type="AlphaFoldDB" id="A0A9D4MXE9"/>